<accession>A0A172ZLQ1</accession>
<dbReference type="AlphaFoldDB" id="A0A172ZLQ1"/>
<evidence type="ECO:0000313" key="2">
    <source>
        <dbReference type="Proteomes" id="UP000078148"/>
    </source>
</evidence>
<dbReference type="KEGG" id="pbv:AR543_22425"/>
<protein>
    <submittedName>
        <fullName evidence="1">Uncharacterized protein</fullName>
    </submittedName>
</protein>
<dbReference type="OrthoDB" id="2604824at2"/>
<sequence>MNTFERPDTNTSFSFSTDTAALAIFDMQAIHHRITDTPDWWTIPEDELGELNQGNIIVCHLPADGTYDVQLVPHLADTQVRCHLHVPSGQIFIGAGEDITGGNLQPDDPTFVSGQIITLPPGNYELSVHLNEYKIQISFIPAREHHNSRRDSIRLD</sequence>
<gene>
    <name evidence="1" type="ORF">AR543_22425</name>
</gene>
<dbReference type="Proteomes" id="UP000078148">
    <property type="component" value="Chromosome"/>
</dbReference>
<organism evidence="1 2">
    <name type="scientific">Paenibacillus bovis</name>
    <dbReference type="NCBI Taxonomy" id="1616788"/>
    <lineage>
        <taxon>Bacteria</taxon>
        <taxon>Bacillati</taxon>
        <taxon>Bacillota</taxon>
        <taxon>Bacilli</taxon>
        <taxon>Bacillales</taxon>
        <taxon>Paenibacillaceae</taxon>
        <taxon>Paenibacillus</taxon>
    </lineage>
</organism>
<dbReference type="Pfam" id="PF19923">
    <property type="entry name" value="DUF6386"/>
    <property type="match status" value="1"/>
</dbReference>
<name>A0A172ZLQ1_9BACL</name>
<dbReference type="RefSeq" id="WP_060536510.1">
    <property type="nucleotide sequence ID" value="NZ_CP013023.1"/>
</dbReference>
<dbReference type="EMBL" id="CP013023">
    <property type="protein sequence ID" value="ANF98473.1"/>
    <property type="molecule type" value="Genomic_DNA"/>
</dbReference>
<reference evidence="2" key="1">
    <citation type="submission" date="2015-10" db="EMBL/GenBank/DDBJ databases">
        <title>Genome of Paenibacillus bovis sp. nov.</title>
        <authorList>
            <person name="Wu Z."/>
            <person name="Gao C."/>
            <person name="Liu Z."/>
            <person name="Zheng H."/>
        </authorList>
    </citation>
    <scope>NUCLEOTIDE SEQUENCE [LARGE SCALE GENOMIC DNA]</scope>
    <source>
        <strain evidence="2">BD3526</strain>
    </source>
</reference>
<keyword evidence="2" id="KW-1185">Reference proteome</keyword>
<reference evidence="1 2" key="2">
    <citation type="journal article" date="2016" name="Int. J. Syst. Evol. Microbiol.">
        <title>Paenibacillus bovis sp. nov., isolated from raw yak (Bos grunniens) milk.</title>
        <authorList>
            <person name="Gao C."/>
            <person name="Han J."/>
            <person name="Liu Z."/>
            <person name="Xu X."/>
            <person name="Hang F."/>
            <person name="Wu Z."/>
        </authorList>
    </citation>
    <scope>NUCLEOTIDE SEQUENCE [LARGE SCALE GENOMIC DNA]</scope>
    <source>
        <strain evidence="1 2">BD3526</strain>
    </source>
</reference>
<proteinExistence type="predicted"/>
<dbReference type="InterPro" id="IPR045665">
    <property type="entry name" value="DUF6386"/>
</dbReference>
<evidence type="ECO:0000313" key="1">
    <source>
        <dbReference type="EMBL" id="ANF98473.1"/>
    </source>
</evidence>